<accession>A0A0B8ZX19</accession>
<dbReference type="EMBL" id="JRVC01000037">
    <property type="protein sequence ID" value="KHS41662.1"/>
    <property type="molecule type" value="Genomic_DNA"/>
</dbReference>
<protein>
    <submittedName>
        <fullName evidence="1">Putative transposase for insertion sequence element</fullName>
    </submittedName>
</protein>
<dbReference type="AlphaFoldDB" id="A0A0B8ZX19"/>
<gene>
    <name evidence="1" type="ORF">NJ75_04570</name>
</gene>
<keyword evidence="2" id="KW-1185">Reference proteome</keyword>
<dbReference type="PATRIC" id="fig|48936.3.peg.4605"/>
<evidence type="ECO:0000313" key="2">
    <source>
        <dbReference type="Proteomes" id="UP000031338"/>
    </source>
</evidence>
<dbReference type="STRING" id="48936.NJ75_04570"/>
<comment type="caution">
    <text evidence="1">The sequence shown here is derived from an EMBL/GenBank/DDBJ whole genome shotgun (WGS) entry which is preliminary data.</text>
</comment>
<dbReference type="Proteomes" id="UP000031338">
    <property type="component" value="Unassembled WGS sequence"/>
</dbReference>
<organism evidence="1 2">
    <name type="scientific">Novosphingobium subterraneum</name>
    <dbReference type="NCBI Taxonomy" id="48936"/>
    <lineage>
        <taxon>Bacteria</taxon>
        <taxon>Pseudomonadati</taxon>
        <taxon>Pseudomonadota</taxon>
        <taxon>Alphaproteobacteria</taxon>
        <taxon>Sphingomonadales</taxon>
        <taxon>Sphingomonadaceae</taxon>
        <taxon>Novosphingobium</taxon>
    </lineage>
</organism>
<name>A0A0B8ZX19_9SPHN</name>
<proteinExistence type="predicted"/>
<evidence type="ECO:0000313" key="1">
    <source>
        <dbReference type="EMBL" id="KHS41662.1"/>
    </source>
</evidence>
<reference evidence="1 2" key="1">
    <citation type="submission" date="2014-10" db="EMBL/GenBank/DDBJ databases">
        <title>Draft genome sequence of Novosphingobium subterraneum DSM 12447.</title>
        <authorList>
            <person name="Gan H.M."/>
            <person name="Gan H.Y."/>
            <person name="Savka M.A."/>
        </authorList>
    </citation>
    <scope>NUCLEOTIDE SEQUENCE [LARGE SCALE GENOMIC DNA]</scope>
    <source>
        <strain evidence="1 2">DSM 12447</strain>
    </source>
</reference>
<sequence>MMSFIDAYREDLGIETVCRELAIAPSSYHKHARRLADYGRRPTRAGRDDGIKTQIKRVHETSSRLYGARKVWH</sequence>